<organism evidence="2">
    <name type="scientific">Cupriavidus taiwanensis</name>
    <dbReference type="NCBI Taxonomy" id="164546"/>
    <lineage>
        <taxon>Bacteria</taxon>
        <taxon>Pseudomonadati</taxon>
        <taxon>Pseudomonadota</taxon>
        <taxon>Betaproteobacteria</taxon>
        <taxon>Burkholderiales</taxon>
        <taxon>Burkholderiaceae</taxon>
        <taxon>Cupriavidus</taxon>
    </lineage>
</organism>
<accession>A0A375BAR1</accession>
<dbReference type="Proteomes" id="UP000257016">
    <property type="component" value="Unassembled WGS sequence"/>
</dbReference>
<protein>
    <submittedName>
        <fullName evidence="2">Uncharacterized protein</fullName>
    </submittedName>
</protein>
<dbReference type="EMBL" id="OFSN01000001">
    <property type="protein sequence ID" value="SOY40694.1"/>
    <property type="molecule type" value="Genomic_DNA"/>
</dbReference>
<comment type="caution">
    <text evidence="2">The sequence shown here is derived from an EMBL/GenBank/DDBJ whole genome shotgun (WGS) entry which is preliminary data.</text>
</comment>
<evidence type="ECO:0000256" key="1">
    <source>
        <dbReference type="SAM" id="MobiDB-lite"/>
    </source>
</evidence>
<sequence length="414" mass="44855">MRARLDPGFRQVVEHRARIQRADRHVAIGRDAPLALQHQVAQAAHPQERREIARHGFAAAVFGQFVMQARDQLVDGHAVALRQFFQHFPEQAFQADAGGRAVQAQRARLALVRRRIGADKDFTHQGLPGGRRGRQAVHGRPRQAMHHAWGRRVRKALMYDPRAQHRKKLREPGRMRRPGRGGDEVTVGVGLVDRDLGIGAAGQFHFRRAGRIGGAGLALQHARGRQQLGAVAHRGNRLAGLGEVPHDFQHARVQAQVFGGAPAGNDQRVVAGRVDLGKGGIEGEVVAALLAVGLVALEIMDSGGARVPRPLVGTHGIDGVAHHLQRLERHHGFVVLGVVAYQHQNLFCHRGLLYGYGCPAGAGRGKPARAARPAGRAIVLGAPVARVVMGYRAAYHADFHANYRAPPHAAATAF</sequence>
<feature type="compositionally biased region" description="Basic residues" evidence="1">
    <location>
        <begin position="131"/>
        <end position="147"/>
    </location>
</feature>
<proteinExistence type="predicted"/>
<dbReference type="AlphaFoldDB" id="A0A375BAR1"/>
<evidence type="ECO:0000313" key="2">
    <source>
        <dbReference type="EMBL" id="SOY40694.1"/>
    </source>
</evidence>
<name>A0A375BAR1_9BURK</name>
<reference evidence="2" key="1">
    <citation type="submission" date="2018-01" db="EMBL/GenBank/DDBJ databases">
        <authorList>
            <person name="Clerissi C."/>
        </authorList>
    </citation>
    <scope>NUCLEOTIDE SEQUENCE</scope>
    <source>
        <strain evidence="2">Cupriavidus taiwanensis LMG 19430</strain>
    </source>
</reference>
<gene>
    <name evidence="2" type="ORF">CBM2586_A10659</name>
</gene>
<feature type="region of interest" description="Disordered" evidence="1">
    <location>
        <begin position="121"/>
        <end position="147"/>
    </location>
</feature>